<feature type="transmembrane region" description="Helical" evidence="1">
    <location>
        <begin position="837"/>
        <end position="855"/>
    </location>
</feature>
<feature type="transmembrane region" description="Helical" evidence="1">
    <location>
        <begin position="415"/>
        <end position="432"/>
    </location>
</feature>
<proteinExistence type="predicted"/>
<feature type="transmembrane region" description="Helical" evidence="1">
    <location>
        <begin position="657"/>
        <end position="675"/>
    </location>
</feature>
<feature type="transmembrane region" description="Helical" evidence="1">
    <location>
        <begin position="1027"/>
        <end position="1044"/>
    </location>
</feature>
<accession>A0A1I6BMM8</accession>
<feature type="transmembrane region" description="Helical" evidence="1">
    <location>
        <begin position="310"/>
        <end position="330"/>
    </location>
</feature>
<dbReference type="EMBL" id="FOXX01000011">
    <property type="protein sequence ID" value="SFQ82144.1"/>
    <property type="molecule type" value="Genomic_DNA"/>
</dbReference>
<evidence type="ECO:0000313" key="3">
    <source>
        <dbReference type="Proteomes" id="UP000182762"/>
    </source>
</evidence>
<feature type="transmembrane region" description="Helical" evidence="1">
    <location>
        <begin position="550"/>
        <end position="568"/>
    </location>
</feature>
<evidence type="ECO:0000313" key="2">
    <source>
        <dbReference type="EMBL" id="SFQ82144.1"/>
    </source>
</evidence>
<feature type="transmembrane region" description="Helical" evidence="1">
    <location>
        <begin position="974"/>
        <end position="993"/>
    </location>
</feature>
<evidence type="ECO:0008006" key="4">
    <source>
        <dbReference type="Google" id="ProtNLM"/>
    </source>
</evidence>
<feature type="transmembrane region" description="Helical" evidence="1">
    <location>
        <begin position="178"/>
        <end position="195"/>
    </location>
</feature>
<protein>
    <recommendedName>
        <fullName evidence="4">DUF2157 domain-containing protein</fullName>
    </recommendedName>
</protein>
<feature type="transmembrane region" description="Helical" evidence="1">
    <location>
        <begin position="1000"/>
        <end position="1021"/>
    </location>
</feature>
<keyword evidence="1" id="KW-0472">Membrane</keyword>
<feature type="transmembrane region" description="Helical" evidence="1">
    <location>
        <begin position="606"/>
        <end position="622"/>
    </location>
</feature>
<name>A0A1I6BMM8_9BACI</name>
<feature type="transmembrane region" description="Helical" evidence="1">
    <location>
        <begin position="917"/>
        <end position="936"/>
    </location>
</feature>
<feature type="transmembrane region" description="Helical" evidence="1">
    <location>
        <begin position="495"/>
        <end position="512"/>
    </location>
</feature>
<feature type="transmembrane region" description="Helical" evidence="1">
    <location>
        <begin position="467"/>
        <end position="489"/>
    </location>
</feature>
<feature type="transmembrane region" description="Helical" evidence="1">
    <location>
        <begin position="1075"/>
        <end position="1095"/>
    </location>
</feature>
<feature type="transmembrane region" description="Helical" evidence="1">
    <location>
        <begin position="763"/>
        <end position="780"/>
    </location>
</feature>
<feature type="transmembrane region" description="Helical" evidence="1">
    <location>
        <begin position="629"/>
        <end position="651"/>
    </location>
</feature>
<feature type="transmembrane region" description="Helical" evidence="1">
    <location>
        <begin position="580"/>
        <end position="600"/>
    </location>
</feature>
<dbReference type="Proteomes" id="UP000182762">
    <property type="component" value="Unassembled WGS sequence"/>
</dbReference>
<keyword evidence="3" id="KW-1185">Reference proteome</keyword>
<evidence type="ECO:0000256" key="1">
    <source>
        <dbReference type="SAM" id="Phobius"/>
    </source>
</evidence>
<dbReference type="GeneID" id="93712419"/>
<feature type="transmembrane region" description="Helical" evidence="1">
    <location>
        <begin position="813"/>
        <end position="832"/>
    </location>
</feature>
<feature type="transmembrane region" description="Helical" evidence="1">
    <location>
        <begin position="207"/>
        <end position="226"/>
    </location>
</feature>
<feature type="transmembrane region" description="Helical" evidence="1">
    <location>
        <begin position="789"/>
        <end position="807"/>
    </location>
</feature>
<feature type="transmembrane region" description="Helical" evidence="1">
    <location>
        <begin position="119"/>
        <end position="137"/>
    </location>
</feature>
<feature type="transmembrane region" description="Helical" evidence="1">
    <location>
        <begin position="444"/>
        <end position="460"/>
    </location>
</feature>
<feature type="transmembrane region" description="Helical" evidence="1">
    <location>
        <begin position="710"/>
        <end position="729"/>
    </location>
</feature>
<feature type="transmembrane region" description="Helical" evidence="1">
    <location>
        <begin position="1049"/>
        <end position="1069"/>
    </location>
</feature>
<organism evidence="2 3">
    <name type="scientific">Priestia endophytica DSM 13796</name>
    <dbReference type="NCBI Taxonomy" id="1121089"/>
    <lineage>
        <taxon>Bacteria</taxon>
        <taxon>Bacillati</taxon>
        <taxon>Bacillota</taxon>
        <taxon>Bacilli</taxon>
        <taxon>Bacillales</taxon>
        <taxon>Bacillaceae</taxon>
        <taxon>Priestia</taxon>
    </lineage>
</organism>
<dbReference type="RefSeq" id="WP_061802415.1">
    <property type="nucleotide sequence ID" value="NZ_FOXX01000011.1"/>
</dbReference>
<feature type="transmembrane region" description="Helical" evidence="1">
    <location>
        <begin position="892"/>
        <end position="911"/>
    </location>
</feature>
<reference evidence="2 3" key="1">
    <citation type="submission" date="2016-10" db="EMBL/GenBank/DDBJ databases">
        <authorList>
            <person name="Varghese N."/>
            <person name="Submissions S."/>
        </authorList>
    </citation>
    <scope>NUCLEOTIDE SEQUENCE [LARGE SCALE GENOMIC DNA]</scope>
    <source>
        <strain evidence="2 3">DSM 13796</strain>
    </source>
</reference>
<feature type="transmembrane region" description="Helical" evidence="1">
    <location>
        <begin position="861"/>
        <end position="880"/>
    </location>
</feature>
<sequence>MEKLSAQQREKIFEEELHTLETKNYITSTQHDAVLASYKRYQDDEKAKQVIKIETTSQIEEKEPEKEELIVKAKEPKTPEQIRERNITAILVTGVILLLFGGLILATSSWGSLGDGAKVFFISLIAVVFFAMSVLSYKLKISQTAFAFLTLASLFIPITIVSAAYYELFGSYFSLYGEGRWFLGLLIGLVLFFLYKRIAERFQSKIFTVLSLIMFTMAIITGLIYVTPNAESFFVALVLVNILLTFMSKKIKERKSFAVFKENANSFLKIKITAEAFVILCLYHHSALYATALLLLSILFLMMFLKGWHFLYHIGFSLSFVWGYVLFINTTILTEINSIAISMLPLFFIVLYIFLKRNAVLARNFQYSFVGLTLSALFYIHVSEFSLQPSVEYLCSLALLTLQQFFVTLYMKNNLFSISTLTLFVFFIFRSTEGLGLSHLMKDWITFCIAAALYICCFLYSKKQWEVFQLGGVIVPVLTGLFVLSDMLARLEWESLVVAFMLLTLIFFLTFKKEKDRSLSLYGVPISLLLSLLCFLGIVNTDTYMESVGASGHFALCALVMVSMAFIIKKGNLSPFFKPFFIVAHNSYAVALFTLLYEGFILQDSTPTLIFLGGILLYMLTLRTFKLRYLWLPLTLSSLFTYLSLLNIFQWQTAQSYASFLLTGGVLFLALSYAVKKYSTYGHFVVFWMSHCVTSLSLFFTILFDALTTIDSYLYILPVICYAVSAFYSEKLWQKYLFTFFGLSTVCISLLSVVEEISNPDFYYAHGFSLTALLAALLWLKTKGPWKAIFEHYCFGILTLSILVYLGETAGVVDFKNFLVVVSLISFMIYLLNKRHLYIQIIFPLFCGTVFYMRFIFSSTAIVGMAVSLLLILLMLIFNYRWKEEEKISIKVLPYQMFGFLYIIVLNVRIFSSPESFWAQFLTSIFVPLYIFALSIQYKLTKVEKGYRALIIATAFYPYSVVLNHIDIPALIELEVYAVPIIVIWTFIFRMLFPPSHSMGLIEIGSVCIFFLVLIIDALNSNTVNDAILLGALAVLSAIIGFILKFKSYFLGGIGTILLNIYLQTDSLWGNLPWWLYLILGGGFLITVASFFEWLKQKDQTTSQEILKRNKDRIKTWFKKWS</sequence>
<comment type="caution">
    <text evidence="2">The sequence shown here is derived from an EMBL/GenBank/DDBJ whole genome shotgun (WGS) entry which is preliminary data.</text>
</comment>
<feature type="transmembrane region" description="Helical" evidence="1">
    <location>
        <begin position="948"/>
        <end position="968"/>
    </location>
</feature>
<feature type="transmembrane region" description="Helical" evidence="1">
    <location>
        <begin position="87"/>
        <end position="107"/>
    </location>
</feature>
<feature type="transmembrane region" description="Helical" evidence="1">
    <location>
        <begin position="519"/>
        <end position="538"/>
    </location>
</feature>
<gene>
    <name evidence="2" type="ORF">SAMN02745910_03844</name>
</gene>
<feature type="transmembrane region" description="Helical" evidence="1">
    <location>
        <begin position="736"/>
        <end position="757"/>
    </location>
</feature>
<feature type="transmembrane region" description="Helical" evidence="1">
    <location>
        <begin position="336"/>
        <end position="355"/>
    </location>
</feature>
<keyword evidence="1" id="KW-0812">Transmembrane</keyword>
<keyword evidence="1" id="KW-1133">Transmembrane helix</keyword>
<feature type="transmembrane region" description="Helical" evidence="1">
    <location>
        <begin position="144"/>
        <end position="166"/>
    </location>
</feature>
<feature type="transmembrane region" description="Helical" evidence="1">
    <location>
        <begin position="367"/>
        <end position="385"/>
    </location>
</feature>
<feature type="transmembrane region" description="Helical" evidence="1">
    <location>
        <begin position="684"/>
        <end position="704"/>
    </location>
</feature>
<feature type="transmembrane region" description="Helical" evidence="1">
    <location>
        <begin position="286"/>
        <end position="305"/>
    </location>
</feature>
<feature type="transmembrane region" description="Helical" evidence="1">
    <location>
        <begin position="232"/>
        <end position="251"/>
    </location>
</feature>